<accession>A0A7J6AH13</accession>
<dbReference type="AlphaFoldDB" id="A0A7J6AH13"/>
<evidence type="ECO:0000256" key="1">
    <source>
        <dbReference type="SAM" id="MobiDB-lite"/>
    </source>
</evidence>
<comment type="caution">
    <text evidence="2">The sequence shown here is derived from an EMBL/GenBank/DDBJ whole genome shotgun (WGS) entry which is preliminary data.</text>
</comment>
<proteinExistence type="predicted"/>
<dbReference type="Proteomes" id="UP000593565">
    <property type="component" value="Unassembled WGS sequence"/>
</dbReference>
<name>A0A7J6AH13_AMEME</name>
<sequence>MAASLSSVAVTLSKSVWNKNSLIHTFRRISTTAVCLRTQSSSESGGSSVTESTDEFCFVERLIPPTRVPPPPEHTGPARQDGPHPQKRLHHCPT</sequence>
<feature type="region of interest" description="Disordered" evidence="1">
    <location>
        <begin position="63"/>
        <end position="94"/>
    </location>
</feature>
<evidence type="ECO:0000313" key="2">
    <source>
        <dbReference type="EMBL" id="KAF4082224.1"/>
    </source>
</evidence>
<evidence type="ECO:0000313" key="3">
    <source>
        <dbReference type="Proteomes" id="UP000593565"/>
    </source>
</evidence>
<reference evidence="2 3" key="1">
    <citation type="submission" date="2020-02" db="EMBL/GenBank/DDBJ databases">
        <title>A chromosome-scale genome assembly of the black bullhead catfish (Ameiurus melas).</title>
        <authorList>
            <person name="Wen M."/>
            <person name="Zham M."/>
            <person name="Cabau C."/>
            <person name="Klopp C."/>
            <person name="Donnadieu C."/>
            <person name="Roques C."/>
            <person name="Bouchez O."/>
            <person name="Lampietro C."/>
            <person name="Jouanno E."/>
            <person name="Herpin A."/>
            <person name="Louis A."/>
            <person name="Berthelot C."/>
            <person name="Parey E."/>
            <person name="Roest-Crollius H."/>
            <person name="Braasch I."/>
            <person name="Postlethwait J."/>
            <person name="Robinson-Rechavi M."/>
            <person name="Echchiki A."/>
            <person name="Begum T."/>
            <person name="Montfort J."/>
            <person name="Schartl M."/>
            <person name="Bobe J."/>
            <person name="Guiguen Y."/>
        </authorList>
    </citation>
    <scope>NUCLEOTIDE SEQUENCE [LARGE SCALE GENOMIC DNA]</scope>
    <source>
        <strain evidence="2">M_S1</strain>
        <tissue evidence="2">Blood</tissue>
    </source>
</reference>
<protein>
    <submittedName>
        <fullName evidence="2">Uncharacterized protein</fullName>
    </submittedName>
</protein>
<feature type="compositionally biased region" description="Basic residues" evidence="1">
    <location>
        <begin position="85"/>
        <end position="94"/>
    </location>
</feature>
<dbReference type="EMBL" id="JAAGNN010000012">
    <property type="protein sequence ID" value="KAF4082224.1"/>
    <property type="molecule type" value="Genomic_DNA"/>
</dbReference>
<organism evidence="2 3">
    <name type="scientific">Ameiurus melas</name>
    <name type="common">Black bullhead</name>
    <name type="synonym">Silurus melas</name>
    <dbReference type="NCBI Taxonomy" id="219545"/>
    <lineage>
        <taxon>Eukaryota</taxon>
        <taxon>Metazoa</taxon>
        <taxon>Chordata</taxon>
        <taxon>Craniata</taxon>
        <taxon>Vertebrata</taxon>
        <taxon>Euteleostomi</taxon>
        <taxon>Actinopterygii</taxon>
        <taxon>Neopterygii</taxon>
        <taxon>Teleostei</taxon>
        <taxon>Ostariophysi</taxon>
        <taxon>Siluriformes</taxon>
        <taxon>Ictaluridae</taxon>
        <taxon>Ameiurus</taxon>
    </lineage>
</organism>
<gene>
    <name evidence="2" type="ORF">AMELA_G00149030</name>
</gene>
<keyword evidence="3" id="KW-1185">Reference proteome</keyword>